<dbReference type="Proteomes" id="UP001194580">
    <property type="component" value="Unassembled WGS sequence"/>
</dbReference>
<dbReference type="GO" id="GO:0005775">
    <property type="term" value="C:vacuolar lumen"/>
    <property type="evidence" value="ECO:0007669"/>
    <property type="project" value="TreeGrafter"/>
</dbReference>
<evidence type="ECO:0000256" key="19">
    <source>
        <dbReference type="SAM" id="MobiDB-lite"/>
    </source>
</evidence>
<evidence type="ECO:0000256" key="1">
    <source>
        <dbReference type="ARBA" id="ARBA00001024"/>
    </source>
</evidence>
<evidence type="ECO:0000256" key="5">
    <source>
        <dbReference type="ARBA" id="ARBA00011137"/>
    </source>
</evidence>
<dbReference type="PANTHER" id="PTHR47175">
    <property type="entry name" value="LIPASE ATG15-RELATED"/>
    <property type="match status" value="1"/>
</dbReference>
<comment type="similarity">
    <text evidence="4">Belongs to the AB hydrolase superfamily. Lipase family.</text>
</comment>
<feature type="chain" id="PRO_5042074861" description="triacylglycerol lipase" evidence="20">
    <location>
        <begin position="24"/>
        <end position="467"/>
    </location>
</feature>
<evidence type="ECO:0000256" key="8">
    <source>
        <dbReference type="ARBA" id="ARBA00022753"/>
    </source>
</evidence>
<feature type="signal peptide" evidence="20">
    <location>
        <begin position="1"/>
        <end position="23"/>
    </location>
</feature>
<gene>
    <name evidence="22" type="primary">ATG15_3</name>
    <name evidence="22" type="ORF">BGZ95_009399</name>
</gene>
<evidence type="ECO:0000256" key="20">
    <source>
        <dbReference type="SAM" id="SignalP"/>
    </source>
</evidence>
<keyword evidence="14" id="KW-0443">Lipid metabolism</keyword>
<evidence type="ECO:0000256" key="13">
    <source>
        <dbReference type="ARBA" id="ARBA00023006"/>
    </source>
</evidence>
<dbReference type="GO" id="GO:0004620">
    <property type="term" value="F:phospholipase activity"/>
    <property type="evidence" value="ECO:0007669"/>
    <property type="project" value="TreeGrafter"/>
</dbReference>
<dbReference type="GO" id="GO:0034496">
    <property type="term" value="P:multivesicular body membrane disassembly"/>
    <property type="evidence" value="ECO:0007669"/>
    <property type="project" value="TreeGrafter"/>
</dbReference>
<evidence type="ECO:0000256" key="12">
    <source>
        <dbReference type="ARBA" id="ARBA00022989"/>
    </source>
</evidence>
<evidence type="ECO:0000256" key="10">
    <source>
        <dbReference type="ARBA" id="ARBA00022963"/>
    </source>
</evidence>
<evidence type="ECO:0000313" key="22">
    <source>
        <dbReference type="EMBL" id="KAG0274865.1"/>
    </source>
</evidence>
<comment type="caution">
    <text evidence="22">The sequence shown here is derived from an EMBL/GenBank/DDBJ whole genome shotgun (WGS) entry which is preliminary data.</text>
</comment>
<keyword evidence="7" id="KW-0812">Transmembrane</keyword>
<dbReference type="GO" id="GO:0032585">
    <property type="term" value="C:multivesicular body membrane"/>
    <property type="evidence" value="ECO:0007669"/>
    <property type="project" value="UniProtKB-SubCell"/>
</dbReference>
<dbReference type="InterPro" id="IPR002921">
    <property type="entry name" value="Fungal_lipase-type"/>
</dbReference>
<evidence type="ECO:0000256" key="4">
    <source>
        <dbReference type="ARBA" id="ARBA00010701"/>
    </source>
</evidence>
<keyword evidence="9" id="KW-0378">Hydrolase</keyword>
<evidence type="ECO:0000256" key="11">
    <source>
        <dbReference type="ARBA" id="ARBA00022968"/>
    </source>
</evidence>
<protein>
    <recommendedName>
        <fullName evidence="6">triacylglycerol lipase</fullName>
        <ecNumber evidence="6">3.1.1.3</ecNumber>
    </recommendedName>
    <alternativeName>
        <fullName evidence="18">Autophagy-related protein 15</fullName>
    </alternativeName>
</protein>
<evidence type="ECO:0000256" key="6">
    <source>
        <dbReference type="ARBA" id="ARBA00013279"/>
    </source>
</evidence>
<dbReference type="PANTHER" id="PTHR47175:SF2">
    <property type="entry name" value="LIPASE ATG15-RELATED"/>
    <property type="match status" value="1"/>
</dbReference>
<dbReference type="GO" id="GO:0006660">
    <property type="term" value="P:phosphatidylserine catabolic process"/>
    <property type="evidence" value="ECO:0007669"/>
    <property type="project" value="TreeGrafter"/>
</dbReference>
<accession>A0AAD4DF21</accession>
<dbReference type="Gene3D" id="3.40.50.1820">
    <property type="entry name" value="alpha/beta hydrolase"/>
    <property type="match status" value="1"/>
</dbReference>
<evidence type="ECO:0000256" key="3">
    <source>
        <dbReference type="ARBA" id="ARBA00004343"/>
    </source>
</evidence>
<proteinExistence type="inferred from homology"/>
<sequence>MPRQSSLAFIPLLTLYILALTYLSPTANGPFAQAHPFPASAKNQHGQHSFVSEQDNAQRPFNTHHQHSSHQPHSPYGSPVSILTANQDLPDETVSLRHLLHHGGNRYPGLFRRMDLEASDIQRSELLTGESLVHRVKVKGTTTLKPRDQSYRNQGFRSFDTSIGPESWTKEVVAAPDVTDKETVLQLSKMNYNSYTEVASPGWYDLEGNWSVNSTFGWEEDGLRGHVFASADNLTLIIAIKGTSAAILGGGGGTSTRDKINDNLLFSCCCAKVDRTWRGVCDCNTGGYQCDQTCVEDSVKSDDIYYGIAMSILWTVEDMYPGAKVWLTGHSLGGGLTALLGLTFGIPTVTFETPGDRLAAQRLHLPMPPAINWDDLPLFHIGHTADPIFQGVCNGPASTCYYSGFAMESKCHTGRTCVYDPVTEDNWKVDIRTHRLFDTIEGVIKVKDVPSCQAEVDCKDCELWEYK</sequence>
<comment type="subcellular location">
    <subcellularLocation>
        <location evidence="3">Endosome</location>
        <location evidence="3">Multivesicular body membrane</location>
        <topology evidence="3">Single-pass type II membrane protein</topology>
    </subcellularLocation>
    <subcellularLocation>
        <location evidence="2">Prevacuolar compartment membrane</location>
        <topology evidence="2">Single-pass type II membrane protein</topology>
    </subcellularLocation>
</comment>
<feature type="region of interest" description="Disordered" evidence="19">
    <location>
        <begin position="60"/>
        <end position="83"/>
    </location>
</feature>
<name>A0AAD4DF21_9FUNG</name>
<reference evidence="22" key="1">
    <citation type="journal article" date="2020" name="Fungal Divers.">
        <title>Resolving the Mortierellaceae phylogeny through synthesis of multi-gene phylogenetics and phylogenomics.</title>
        <authorList>
            <person name="Vandepol N."/>
            <person name="Liber J."/>
            <person name="Desiro A."/>
            <person name="Na H."/>
            <person name="Kennedy M."/>
            <person name="Barry K."/>
            <person name="Grigoriev I.V."/>
            <person name="Miller A.N."/>
            <person name="O'Donnell K."/>
            <person name="Stajich J.E."/>
            <person name="Bonito G."/>
        </authorList>
    </citation>
    <scope>NUCLEOTIDE SEQUENCE</scope>
    <source>
        <strain evidence="22">NRRL 28262</strain>
    </source>
</reference>
<evidence type="ECO:0000256" key="15">
    <source>
        <dbReference type="ARBA" id="ARBA00023136"/>
    </source>
</evidence>
<keyword evidence="23" id="KW-1185">Reference proteome</keyword>
<dbReference type="InterPro" id="IPR029058">
    <property type="entry name" value="AB_hydrolase_fold"/>
</dbReference>
<dbReference type="GO" id="GO:0046461">
    <property type="term" value="P:neutral lipid catabolic process"/>
    <property type="evidence" value="ECO:0007669"/>
    <property type="project" value="TreeGrafter"/>
</dbReference>
<evidence type="ECO:0000256" key="2">
    <source>
        <dbReference type="ARBA" id="ARBA00004270"/>
    </source>
</evidence>
<keyword evidence="11" id="KW-0735">Signal-anchor</keyword>
<evidence type="ECO:0000259" key="21">
    <source>
        <dbReference type="Pfam" id="PF01764"/>
    </source>
</evidence>
<evidence type="ECO:0000256" key="7">
    <source>
        <dbReference type="ARBA" id="ARBA00022692"/>
    </source>
</evidence>
<keyword evidence="13" id="KW-0072">Autophagy</keyword>
<dbReference type="GO" id="GO:0034727">
    <property type="term" value="P:piecemeal microautophagy of the nucleus"/>
    <property type="evidence" value="ECO:0007669"/>
    <property type="project" value="TreeGrafter"/>
</dbReference>
<keyword evidence="8" id="KW-0967">Endosome</keyword>
<comment type="subunit">
    <text evidence="5">Binds to both phosphatidylinositol (PI) and phosphatidylinositol 3,5-bisphosphate (PIP2).</text>
</comment>
<keyword evidence="15" id="KW-0472">Membrane</keyword>
<dbReference type="EMBL" id="JAAAIL010000553">
    <property type="protein sequence ID" value="KAG0274865.1"/>
    <property type="molecule type" value="Genomic_DNA"/>
</dbReference>
<evidence type="ECO:0000256" key="14">
    <source>
        <dbReference type="ARBA" id="ARBA00023098"/>
    </source>
</evidence>
<dbReference type="GO" id="GO:0004806">
    <property type="term" value="F:triacylglycerol lipase activity"/>
    <property type="evidence" value="ECO:0007669"/>
    <property type="project" value="UniProtKB-EC"/>
</dbReference>
<evidence type="ECO:0000313" key="23">
    <source>
        <dbReference type="Proteomes" id="UP001194580"/>
    </source>
</evidence>
<organism evidence="22 23">
    <name type="scientific">Linnemannia exigua</name>
    <dbReference type="NCBI Taxonomy" id="604196"/>
    <lineage>
        <taxon>Eukaryota</taxon>
        <taxon>Fungi</taxon>
        <taxon>Fungi incertae sedis</taxon>
        <taxon>Mucoromycota</taxon>
        <taxon>Mortierellomycotina</taxon>
        <taxon>Mortierellomycetes</taxon>
        <taxon>Mortierellales</taxon>
        <taxon>Mortierellaceae</taxon>
        <taxon>Linnemannia</taxon>
    </lineage>
</organism>
<dbReference type="EC" id="3.1.1.3" evidence="6"/>
<dbReference type="InterPro" id="IPR050805">
    <property type="entry name" value="ATG15_Lipase"/>
</dbReference>
<evidence type="ECO:0000256" key="16">
    <source>
        <dbReference type="ARBA" id="ARBA00023180"/>
    </source>
</evidence>
<dbReference type="Pfam" id="PF01764">
    <property type="entry name" value="Lipase_3"/>
    <property type="match status" value="1"/>
</dbReference>
<keyword evidence="12" id="KW-1133">Transmembrane helix</keyword>
<keyword evidence="20" id="KW-0732">Signal</keyword>
<comment type="function">
    <text evidence="17">Lipase which is essential for lysis of subvacuolar cytoplasm to vacuole targeted bodies and intravacuolar autophagic bodies. Involved in the lysis of intravacuolar multivesicular body (MVB) vesicles. The intravacuolar membrane disintegration by ATG15 is critical to life span extension.</text>
</comment>
<evidence type="ECO:0000256" key="18">
    <source>
        <dbReference type="ARBA" id="ARBA00029828"/>
    </source>
</evidence>
<evidence type="ECO:0000256" key="17">
    <source>
        <dbReference type="ARBA" id="ARBA00024663"/>
    </source>
</evidence>
<keyword evidence="16" id="KW-0325">Glycoprotein</keyword>
<feature type="domain" description="Fungal lipase-type" evidence="21">
    <location>
        <begin position="316"/>
        <end position="342"/>
    </location>
</feature>
<comment type="catalytic activity">
    <reaction evidence="1">
        <text>a triacylglycerol + H2O = a diacylglycerol + a fatty acid + H(+)</text>
        <dbReference type="Rhea" id="RHEA:12044"/>
        <dbReference type="ChEBI" id="CHEBI:15377"/>
        <dbReference type="ChEBI" id="CHEBI:15378"/>
        <dbReference type="ChEBI" id="CHEBI:17855"/>
        <dbReference type="ChEBI" id="CHEBI:18035"/>
        <dbReference type="ChEBI" id="CHEBI:28868"/>
        <dbReference type="EC" id="3.1.1.3"/>
    </reaction>
</comment>
<dbReference type="AlphaFoldDB" id="A0AAD4DF21"/>
<keyword evidence="10" id="KW-0442">Lipid degradation</keyword>
<evidence type="ECO:0000256" key="9">
    <source>
        <dbReference type="ARBA" id="ARBA00022801"/>
    </source>
</evidence>
<dbReference type="SUPFAM" id="SSF53474">
    <property type="entry name" value="alpha/beta-Hydrolases"/>
    <property type="match status" value="1"/>
</dbReference>